<organism evidence="2 3">
    <name type="scientific">Candidatus Muproteobacteria bacterium RBG_16_62_13</name>
    <dbReference type="NCBI Taxonomy" id="1817756"/>
    <lineage>
        <taxon>Bacteria</taxon>
        <taxon>Pseudomonadati</taxon>
        <taxon>Pseudomonadota</taxon>
        <taxon>Candidatus Muproteobacteria</taxon>
    </lineage>
</organism>
<comment type="caution">
    <text evidence="2">The sequence shown here is derived from an EMBL/GenBank/DDBJ whole genome shotgun (WGS) entry which is preliminary data.</text>
</comment>
<dbReference type="InterPro" id="IPR013783">
    <property type="entry name" value="Ig-like_fold"/>
</dbReference>
<keyword evidence="1" id="KW-0732">Signal</keyword>
<accession>A0A1F6T031</accession>
<dbReference type="STRING" id="1817756.A2140_09660"/>
<evidence type="ECO:0000256" key="1">
    <source>
        <dbReference type="SAM" id="SignalP"/>
    </source>
</evidence>
<dbReference type="AlphaFoldDB" id="A0A1F6T031"/>
<feature type="signal peptide" evidence="1">
    <location>
        <begin position="1"/>
        <end position="22"/>
    </location>
</feature>
<sequence length="296" mass="30667">MNTHTKLILASALLLGSGTALTAEPLPKLPAPTPAMAQKLPDLVVKDVRCGPGSKLEFTAMNVGPGALPAGWRATADVYFDGARVGFIDLGRPTSGDLTPPGGTARYLTSFDITRPVTAKVLVDATNSLRESNEGNNSLGAMLSPCGQPATSALPDLTSKRGMMFGGTPGGAGGRFVAWNGSINLTEADSYERSTSASGTSYYCRFAANFDVVNAGVAPVSRAYIDRIRRGAIVAWWATLPPPFDAGATGSASLALTLPAGTHQLNLSLDDDRVITESNEGNNSFTVFVTVGGTCP</sequence>
<protein>
    <recommendedName>
        <fullName evidence="4">CARDB domain-containing protein</fullName>
    </recommendedName>
</protein>
<proteinExistence type="predicted"/>
<evidence type="ECO:0008006" key="4">
    <source>
        <dbReference type="Google" id="ProtNLM"/>
    </source>
</evidence>
<evidence type="ECO:0000313" key="3">
    <source>
        <dbReference type="Proteomes" id="UP000178379"/>
    </source>
</evidence>
<reference evidence="2 3" key="1">
    <citation type="journal article" date="2016" name="Nat. Commun.">
        <title>Thousands of microbial genomes shed light on interconnected biogeochemical processes in an aquifer system.</title>
        <authorList>
            <person name="Anantharaman K."/>
            <person name="Brown C.T."/>
            <person name="Hug L.A."/>
            <person name="Sharon I."/>
            <person name="Castelle C.J."/>
            <person name="Probst A.J."/>
            <person name="Thomas B.C."/>
            <person name="Singh A."/>
            <person name="Wilkins M.J."/>
            <person name="Karaoz U."/>
            <person name="Brodie E.L."/>
            <person name="Williams K.H."/>
            <person name="Hubbard S.S."/>
            <person name="Banfield J.F."/>
        </authorList>
    </citation>
    <scope>NUCLEOTIDE SEQUENCE [LARGE SCALE GENOMIC DNA]</scope>
</reference>
<dbReference type="Proteomes" id="UP000178379">
    <property type="component" value="Unassembled WGS sequence"/>
</dbReference>
<name>A0A1F6T031_9PROT</name>
<evidence type="ECO:0000313" key="2">
    <source>
        <dbReference type="EMBL" id="OGI38542.1"/>
    </source>
</evidence>
<gene>
    <name evidence="2" type="ORF">A2140_09660</name>
</gene>
<dbReference type="EMBL" id="MFSQ01000118">
    <property type="protein sequence ID" value="OGI38542.1"/>
    <property type="molecule type" value="Genomic_DNA"/>
</dbReference>
<feature type="chain" id="PRO_5009526508" description="CARDB domain-containing protein" evidence="1">
    <location>
        <begin position="23"/>
        <end position="296"/>
    </location>
</feature>
<dbReference type="Gene3D" id="2.60.40.10">
    <property type="entry name" value="Immunoglobulins"/>
    <property type="match status" value="2"/>
</dbReference>